<evidence type="ECO:0000256" key="1">
    <source>
        <dbReference type="ARBA" id="ARBA00004141"/>
    </source>
</evidence>
<protein>
    <recommendedName>
        <fullName evidence="12">Odorant receptor</fullName>
    </recommendedName>
</protein>
<dbReference type="GO" id="GO:0007165">
    <property type="term" value="P:signal transduction"/>
    <property type="evidence" value="ECO:0007669"/>
    <property type="project" value="UniProtKB-KW"/>
</dbReference>
<keyword evidence="11" id="KW-1185">Reference proteome</keyword>
<dbReference type="AlphaFoldDB" id="A0A9P0HND1"/>
<keyword evidence="4" id="KW-0552">Olfaction</keyword>
<sequence length="227" mass="26603">MLYLPYLLMSMIIQGFLKFAEGDIMQNLFTIFAAGPGMLGLFKFINVIIYRKQLKSVMDRLSAMFPEADKPVLQQIARDSLKRTWILFTACVSVFSASIIDWLIRPPITALIHHEKTRIVDTWPVFLDTWLQWFLSYLLQCPGIVLLGHSNYMYDVIYFCTSDVILCHFKLLNYKLKHMVLTDNEKSTNELISCVKYYTNLLGVRMCRMQFICQNGLMQKHQTKKRF</sequence>
<accession>A0A9P0HND1</accession>
<dbReference type="EMBL" id="OV725082">
    <property type="protein sequence ID" value="CAH1405284.1"/>
    <property type="molecule type" value="Genomic_DNA"/>
</dbReference>
<evidence type="ECO:0000313" key="10">
    <source>
        <dbReference type="EMBL" id="CAH1405284.1"/>
    </source>
</evidence>
<dbReference type="GO" id="GO:0005549">
    <property type="term" value="F:odorant binding"/>
    <property type="evidence" value="ECO:0007669"/>
    <property type="project" value="InterPro"/>
</dbReference>
<keyword evidence="2" id="KW-0716">Sensory transduction</keyword>
<evidence type="ECO:0000256" key="5">
    <source>
        <dbReference type="ARBA" id="ARBA00022989"/>
    </source>
</evidence>
<dbReference type="Pfam" id="PF02949">
    <property type="entry name" value="7tm_6"/>
    <property type="match status" value="1"/>
</dbReference>
<evidence type="ECO:0000256" key="7">
    <source>
        <dbReference type="ARBA" id="ARBA00023170"/>
    </source>
</evidence>
<gene>
    <name evidence="10" type="ORF">NEZAVI_LOCUS13521</name>
</gene>
<keyword evidence="6 9" id="KW-0472">Membrane</keyword>
<dbReference type="Proteomes" id="UP001152798">
    <property type="component" value="Chromosome 6"/>
</dbReference>
<proteinExistence type="predicted"/>
<evidence type="ECO:0000256" key="8">
    <source>
        <dbReference type="ARBA" id="ARBA00023224"/>
    </source>
</evidence>
<keyword evidence="5 9" id="KW-1133">Transmembrane helix</keyword>
<feature type="transmembrane region" description="Helical" evidence="9">
    <location>
        <begin position="85"/>
        <end position="104"/>
    </location>
</feature>
<evidence type="ECO:0008006" key="12">
    <source>
        <dbReference type="Google" id="ProtNLM"/>
    </source>
</evidence>
<evidence type="ECO:0000256" key="3">
    <source>
        <dbReference type="ARBA" id="ARBA00022692"/>
    </source>
</evidence>
<evidence type="ECO:0000313" key="11">
    <source>
        <dbReference type="Proteomes" id="UP001152798"/>
    </source>
</evidence>
<name>A0A9P0HND1_NEZVI</name>
<dbReference type="GO" id="GO:0004984">
    <property type="term" value="F:olfactory receptor activity"/>
    <property type="evidence" value="ECO:0007669"/>
    <property type="project" value="InterPro"/>
</dbReference>
<dbReference type="GO" id="GO:0016020">
    <property type="term" value="C:membrane"/>
    <property type="evidence" value="ECO:0007669"/>
    <property type="project" value="UniProtKB-SubCell"/>
</dbReference>
<dbReference type="InterPro" id="IPR004117">
    <property type="entry name" value="7tm6_olfct_rcpt"/>
</dbReference>
<comment type="subcellular location">
    <subcellularLocation>
        <location evidence="1">Membrane</location>
        <topology evidence="1">Multi-pass membrane protein</topology>
    </subcellularLocation>
</comment>
<keyword evidence="3 9" id="KW-0812">Transmembrane</keyword>
<evidence type="ECO:0000256" key="4">
    <source>
        <dbReference type="ARBA" id="ARBA00022725"/>
    </source>
</evidence>
<keyword evidence="7" id="KW-0675">Receptor</keyword>
<evidence type="ECO:0000256" key="2">
    <source>
        <dbReference type="ARBA" id="ARBA00022606"/>
    </source>
</evidence>
<keyword evidence="8" id="KW-0807">Transducer</keyword>
<reference evidence="10" key="1">
    <citation type="submission" date="2022-01" db="EMBL/GenBank/DDBJ databases">
        <authorList>
            <person name="King R."/>
        </authorList>
    </citation>
    <scope>NUCLEOTIDE SEQUENCE</scope>
</reference>
<evidence type="ECO:0000256" key="6">
    <source>
        <dbReference type="ARBA" id="ARBA00023136"/>
    </source>
</evidence>
<dbReference type="OrthoDB" id="6577256at2759"/>
<feature type="transmembrane region" description="Helical" evidence="9">
    <location>
        <begin position="130"/>
        <end position="148"/>
    </location>
</feature>
<evidence type="ECO:0000256" key="9">
    <source>
        <dbReference type="SAM" id="Phobius"/>
    </source>
</evidence>
<feature type="transmembrane region" description="Helical" evidence="9">
    <location>
        <begin position="28"/>
        <end position="50"/>
    </location>
</feature>
<organism evidence="10 11">
    <name type="scientific">Nezara viridula</name>
    <name type="common">Southern green stink bug</name>
    <name type="synonym">Cimex viridulus</name>
    <dbReference type="NCBI Taxonomy" id="85310"/>
    <lineage>
        <taxon>Eukaryota</taxon>
        <taxon>Metazoa</taxon>
        <taxon>Ecdysozoa</taxon>
        <taxon>Arthropoda</taxon>
        <taxon>Hexapoda</taxon>
        <taxon>Insecta</taxon>
        <taxon>Pterygota</taxon>
        <taxon>Neoptera</taxon>
        <taxon>Paraneoptera</taxon>
        <taxon>Hemiptera</taxon>
        <taxon>Heteroptera</taxon>
        <taxon>Panheteroptera</taxon>
        <taxon>Pentatomomorpha</taxon>
        <taxon>Pentatomoidea</taxon>
        <taxon>Pentatomidae</taxon>
        <taxon>Pentatominae</taxon>
        <taxon>Nezara</taxon>
    </lineage>
</organism>